<keyword evidence="2 4" id="KW-0378">Hydrolase</keyword>
<evidence type="ECO:0000313" key="7">
    <source>
        <dbReference type="Proteomes" id="UP000315252"/>
    </source>
</evidence>
<comment type="caution">
    <text evidence="6">The sequence shown here is derived from an EMBL/GenBank/DDBJ whole genome shotgun (WGS) entry which is preliminary data.</text>
</comment>
<dbReference type="InterPro" id="IPR020476">
    <property type="entry name" value="Nudix_hydrolase"/>
</dbReference>
<evidence type="ECO:0000313" key="6">
    <source>
        <dbReference type="EMBL" id="TQV83871.1"/>
    </source>
</evidence>
<dbReference type="GO" id="GO:0016787">
    <property type="term" value="F:hydrolase activity"/>
    <property type="evidence" value="ECO:0007669"/>
    <property type="project" value="UniProtKB-KW"/>
</dbReference>
<dbReference type="PRINTS" id="PR00502">
    <property type="entry name" value="NUDIXFAMILY"/>
</dbReference>
<accession>A0A545U323</accession>
<proteinExistence type="inferred from homology"/>
<name>A0A545U323_9PROT</name>
<dbReference type="EMBL" id="VHSH01000001">
    <property type="protein sequence ID" value="TQV83871.1"/>
    <property type="molecule type" value="Genomic_DNA"/>
</dbReference>
<dbReference type="RefSeq" id="WP_142895106.1">
    <property type="nucleotide sequence ID" value="NZ_ML660052.1"/>
</dbReference>
<comment type="cofactor">
    <cofactor evidence="1">
        <name>Mg(2+)</name>
        <dbReference type="ChEBI" id="CHEBI:18420"/>
    </cofactor>
</comment>
<dbReference type="AlphaFoldDB" id="A0A545U323"/>
<dbReference type="CDD" id="cd04685">
    <property type="entry name" value="NUDIX_Hydrolase"/>
    <property type="match status" value="1"/>
</dbReference>
<evidence type="ECO:0000256" key="1">
    <source>
        <dbReference type="ARBA" id="ARBA00001946"/>
    </source>
</evidence>
<dbReference type="PANTHER" id="PTHR43046:SF12">
    <property type="entry name" value="GDP-MANNOSE MANNOSYL HYDROLASE"/>
    <property type="match status" value="1"/>
</dbReference>
<dbReference type="InterPro" id="IPR015797">
    <property type="entry name" value="NUDIX_hydrolase-like_dom_sf"/>
</dbReference>
<dbReference type="Pfam" id="PF00293">
    <property type="entry name" value="NUDIX"/>
    <property type="match status" value="1"/>
</dbReference>
<evidence type="ECO:0000256" key="3">
    <source>
        <dbReference type="ARBA" id="ARBA00022842"/>
    </source>
</evidence>
<feature type="domain" description="Nudix hydrolase" evidence="5">
    <location>
        <begin position="2"/>
        <end position="145"/>
    </location>
</feature>
<comment type="similarity">
    <text evidence="4">Belongs to the Nudix hydrolase family.</text>
</comment>
<dbReference type="Proteomes" id="UP000315252">
    <property type="component" value="Unassembled WGS sequence"/>
</dbReference>
<dbReference type="PROSITE" id="PS51462">
    <property type="entry name" value="NUDIX"/>
    <property type="match status" value="1"/>
</dbReference>
<organism evidence="6 7">
    <name type="scientific">Denitrobaculum tricleocarpae</name>
    <dbReference type="NCBI Taxonomy" id="2591009"/>
    <lineage>
        <taxon>Bacteria</taxon>
        <taxon>Pseudomonadati</taxon>
        <taxon>Pseudomonadota</taxon>
        <taxon>Alphaproteobacteria</taxon>
        <taxon>Rhodospirillales</taxon>
        <taxon>Rhodospirillaceae</taxon>
        <taxon>Denitrobaculum</taxon>
    </lineage>
</organism>
<dbReference type="PROSITE" id="PS00893">
    <property type="entry name" value="NUDIX_BOX"/>
    <property type="match status" value="1"/>
</dbReference>
<protein>
    <submittedName>
        <fullName evidence="6">NUDIX domain-containing protein</fullName>
    </submittedName>
</protein>
<evidence type="ECO:0000259" key="5">
    <source>
        <dbReference type="PROSITE" id="PS51462"/>
    </source>
</evidence>
<reference evidence="6 7" key="1">
    <citation type="submission" date="2019-06" db="EMBL/GenBank/DDBJ databases">
        <title>Whole genome sequence for Rhodospirillaceae sp. R148.</title>
        <authorList>
            <person name="Wang G."/>
        </authorList>
    </citation>
    <scope>NUCLEOTIDE SEQUENCE [LARGE SCALE GENOMIC DNA]</scope>
    <source>
        <strain evidence="6 7">R148</strain>
    </source>
</reference>
<evidence type="ECO:0000256" key="2">
    <source>
        <dbReference type="ARBA" id="ARBA00022801"/>
    </source>
</evidence>
<dbReference type="PANTHER" id="PTHR43046">
    <property type="entry name" value="GDP-MANNOSE MANNOSYL HYDROLASE"/>
    <property type="match status" value="1"/>
</dbReference>
<dbReference type="SUPFAM" id="SSF55811">
    <property type="entry name" value="Nudix"/>
    <property type="match status" value="1"/>
</dbReference>
<dbReference type="InterPro" id="IPR000086">
    <property type="entry name" value="NUDIX_hydrolase_dom"/>
</dbReference>
<dbReference type="OrthoDB" id="9761969at2"/>
<evidence type="ECO:0000256" key="4">
    <source>
        <dbReference type="RuleBase" id="RU003476"/>
    </source>
</evidence>
<keyword evidence="3" id="KW-0460">Magnesium</keyword>
<dbReference type="InterPro" id="IPR020084">
    <property type="entry name" value="NUDIX_hydrolase_CS"/>
</dbReference>
<sequence length="148" mass="16936">MRKRPSARLLVLDPQNRILLFHFRFDEGPLAGKQYWATPGGALEPGENYQEAAWRELYEETGISGDVGEEVAQRDVIFETPSGDSVMADERYFLVRVSDNRIDKSGQGAAESQYMRAHKWWSPEDIRETSEVVFPEELEALLMQLSVK</sequence>
<keyword evidence="7" id="KW-1185">Reference proteome</keyword>
<dbReference type="Gene3D" id="3.90.79.10">
    <property type="entry name" value="Nucleoside Triphosphate Pyrophosphohydrolase"/>
    <property type="match status" value="1"/>
</dbReference>
<gene>
    <name evidence="6" type="ORF">FKG95_04645</name>
</gene>